<protein>
    <submittedName>
        <fullName evidence="1">Uncharacterized protein</fullName>
    </submittedName>
</protein>
<dbReference type="EMBL" id="JYIK01000627">
    <property type="protein sequence ID" value="KWX10086.1"/>
    <property type="molecule type" value="Genomic_DNA"/>
</dbReference>
<dbReference type="EMBL" id="JYIJ01000018">
    <property type="protein sequence ID" value="KWX00458.1"/>
    <property type="molecule type" value="Genomic_DNA"/>
</dbReference>
<comment type="caution">
    <text evidence="1">The sequence shown here is derived from an EMBL/GenBank/DDBJ whole genome shotgun (WGS) entry which is preliminary data.</text>
</comment>
<organism evidence="1 4">
    <name type="scientific">Carbonactinospora thermoautotrophica</name>
    <dbReference type="NCBI Taxonomy" id="1469144"/>
    <lineage>
        <taxon>Bacteria</taxon>
        <taxon>Bacillati</taxon>
        <taxon>Actinomycetota</taxon>
        <taxon>Actinomycetes</taxon>
        <taxon>Kitasatosporales</taxon>
        <taxon>Carbonactinosporaceae</taxon>
        <taxon>Carbonactinospora</taxon>
    </lineage>
</organism>
<evidence type="ECO:0000313" key="1">
    <source>
        <dbReference type="EMBL" id="KWX00458.1"/>
    </source>
</evidence>
<dbReference type="RefSeq" id="WP_067070995.1">
    <property type="nucleotide sequence ID" value="NZ_JYIJ01000018.1"/>
</dbReference>
<reference evidence="3" key="1">
    <citation type="submission" date="2015-02" db="EMBL/GenBank/DDBJ databases">
        <title>Physiological reanalysis, assessment of diazotrophy, and genome sequences of multiple isolates of Streptomyces thermoautotrophicus.</title>
        <authorList>
            <person name="MacKellar D.C."/>
            <person name="Lieber L."/>
            <person name="Norman J."/>
            <person name="Bolger A."/>
            <person name="Tobin C."/>
            <person name="Murray J.W."/>
            <person name="Friesen M."/>
            <person name="Prell J."/>
        </authorList>
    </citation>
    <scope>NUCLEOTIDE SEQUENCE [LARGE SCALE GENOMIC DNA]</scope>
    <source>
        <strain evidence="3">UBT1</strain>
    </source>
</reference>
<dbReference type="PATRIC" id="fig|1469144.8.peg.2444"/>
<dbReference type="AlphaFoldDB" id="A0A132MRF7"/>
<proteinExistence type="predicted"/>
<name>A0A132MRF7_9ACTN</name>
<gene>
    <name evidence="1" type="ORF">TH66_16940</name>
    <name evidence="2" type="ORF">TR74_05725</name>
</gene>
<evidence type="ECO:0000313" key="2">
    <source>
        <dbReference type="EMBL" id="KWX10086.1"/>
    </source>
</evidence>
<dbReference type="Proteomes" id="UP000070659">
    <property type="component" value="Unassembled WGS sequence"/>
</dbReference>
<evidence type="ECO:0000313" key="3">
    <source>
        <dbReference type="Proteomes" id="UP000070598"/>
    </source>
</evidence>
<evidence type="ECO:0000313" key="4">
    <source>
        <dbReference type="Proteomes" id="UP000070659"/>
    </source>
</evidence>
<dbReference type="Proteomes" id="UP000070598">
    <property type="component" value="Unassembled WGS sequence"/>
</dbReference>
<sequence length="112" mass="12438">MDWSGDSNTRPEIGVELRRDALEGLFIERRRRTACGPFLEYLPQLVDLREVISTKLGNYPRQGRYMTCPSCSSARSASRTGAMLMSKPSAIFLATPQAMPAAIARRKASRAC</sequence>
<reference evidence="1 4" key="2">
    <citation type="submission" date="2015-02" db="EMBL/GenBank/DDBJ databases">
        <title>Physiological reanalysis, assessment of diazotrophy, and genome sequences of multiple isolates of Streptomyces thermoautotrophicus.</title>
        <authorList>
            <person name="MacKellar D.C."/>
            <person name="Lieber L."/>
            <person name="Norman J."/>
            <person name="Bolger A."/>
            <person name="Tobin C."/>
            <person name="Murray J.W."/>
            <person name="Prell J."/>
        </authorList>
    </citation>
    <scope>NUCLEOTIDE SEQUENCE [LARGE SCALE GENOMIC DNA]</scope>
    <source>
        <strain evidence="1 4">UBT1</strain>
    </source>
</reference>
<accession>A0A132MRF7</accession>